<comment type="caution">
    <text evidence="1">The sequence shown here is derived from an EMBL/GenBank/DDBJ whole genome shotgun (WGS) entry which is preliminary data.</text>
</comment>
<sequence length="198" mass="22770">MQFDSSNIFITALFSFLLSCNPVATNNSEIKKSQLVDKSLTQLFSNKGLVYYLDEPFTGITFLLNQSGDTTEKTTYLKGIKHGSFKKFFNQNRISYSCNYLKGKIDGEVLSYWSNGKLRSQNTFTDGKLNGIQKEWYKSGVLFKELTYLKGKENGMQRAYRENGKIYSNYEAKNGRIFGLKRANLCYELEDEVVQYSN</sequence>
<dbReference type="Proteomes" id="UP000470771">
    <property type="component" value="Unassembled WGS sequence"/>
</dbReference>
<accession>A0A6N9NI04</accession>
<reference evidence="1 2" key="1">
    <citation type="submission" date="2019-12" db="EMBL/GenBank/DDBJ databases">
        <authorList>
            <person name="Zhao J."/>
        </authorList>
    </citation>
    <scope>NUCLEOTIDE SEQUENCE [LARGE SCALE GENOMIC DNA]</scope>
    <source>
        <strain evidence="1 2">S-15</strain>
    </source>
</reference>
<gene>
    <name evidence="1" type="ORF">GQN54_09285</name>
</gene>
<keyword evidence="2" id="KW-1185">Reference proteome</keyword>
<name>A0A6N9NI04_9FLAO</name>
<dbReference type="Pfam" id="PF07661">
    <property type="entry name" value="MORN_2"/>
    <property type="match status" value="2"/>
</dbReference>
<dbReference type="EMBL" id="WWNE01000007">
    <property type="protein sequence ID" value="NBG66308.1"/>
    <property type="molecule type" value="Genomic_DNA"/>
</dbReference>
<dbReference type="SUPFAM" id="SSF82185">
    <property type="entry name" value="Histone H3 K4-specific methyltransferase SET7/9 N-terminal domain"/>
    <property type="match status" value="1"/>
</dbReference>
<dbReference type="RefSeq" id="WP_160633264.1">
    <property type="nucleotide sequence ID" value="NZ_WWNE01000007.1"/>
</dbReference>
<dbReference type="InterPro" id="IPR011652">
    <property type="entry name" value="MORN_2"/>
</dbReference>
<proteinExistence type="predicted"/>
<dbReference type="AlphaFoldDB" id="A0A6N9NI04"/>
<organism evidence="1 2">
    <name type="scientific">Acidiluteibacter ferrifornacis</name>
    <dbReference type="NCBI Taxonomy" id="2692424"/>
    <lineage>
        <taxon>Bacteria</taxon>
        <taxon>Pseudomonadati</taxon>
        <taxon>Bacteroidota</taxon>
        <taxon>Flavobacteriia</taxon>
        <taxon>Flavobacteriales</taxon>
        <taxon>Cryomorphaceae</taxon>
        <taxon>Acidiluteibacter</taxon>
    </lineage>
</organism>
<dbReference type="Gene3D" id="3.90.930.1">
    <property type="match status" value="1"/>
</dbReference>
<evidence type="ECO:0000313" key="1">
    <source>
        <dbReference type="EMBL" id="NBG66308.1"/>
    </source>
</evidence>
<evidence type="ECO:0000313" key="2">
    <source>
        <dbReference type="Proteomes" id="UP000470771"/>
    </source>
</evidence>
<protein>
    <submittedName>
        <fullName evidence="1">Toxin-antitoxin system YwqK family antitoxin</fullName>
    </submittedName>
</protein>